<name>A0A076ETT3_RHOOP</name>
<evidence type="ECO:0000313" key="2">
    <source>
        <dbReference type="EMBL" id="AII06809.1"/>
    </source>
</evidence>
<keyword evidence="1" id="KW-0732">Signal</keyword>
<dbReference type="SUPFAM" id="SSF53474">
    <property type="entry name" value="alpha/beta-Hydrolases"/>
    <property type="match status" value="1"/>
</dbReference>
<feature type="signal peptide" evidence="1">
    <location>
        <begin position="1"/>
        <end position="32"/>
    </location>
</feature>
<dbReference type="InterPro" id="IPR029058">
    <property type="entry name" value="AB_hydrolase_fold"/>
</dbReference>
<evidence type="ECO:0008006" key="4">
    <source>
        <dbReference type="Google" id="ProtNLM"/>
    </source>
</evidence>
<sequence length="393" mass="41033">MPVFGGRGIARSMGALLLVGLAAGGLSAPTAAQPAASAPVQWLCSPETDTDPCDLPDDTTDLLTGEVTPATPVSESDKPVDCFYVYPTVSDQVALNADLTPQPEVQSIASFQAARFGSQCRIFAPTYRQMTLTPGIGGYLAGAAPLAQTAYGDVLAAWNDYLANDNDGRGVIFVGHSQGTMMLRKLIREQIDPNPALRDKLVGAFLMGANVETASGSATGGDFQNIPLCTEQGEAGCVVAYSTAVADPTASLFGNSALDILSPGMGLPSGPQYQVACTDPAVLSGNSEPVGLTVPSAPFAFGIISVLLDYTAFPKGSPTSTSTWTTSAERAVGSCTDVNGYRTYQFRITDPRGQRVNELPLFGGHLVDINLGYDRLVSIAEQQTREYLLTSGG</sequence>
<accession>A0A076ETT3</accession>
<dbReference type="AlphaFoldDB" id="A0A076ETT3"/>
<organism evidence="2 3">
    <name type="scientific">Rhodococcus opacus</name>
    <name type="common">Nocardia opaca</name>
    <dbReference type="NCBI Taxonomy" id="37919"/>
    <lineage>
        <taxon>Bacteria</taxon>
        <taxon>Bacillati</taxon>
        <taxon>Actinomycetota</taxon>
        <taxon>Actinomycetes</taxon>
        <taxon>Mycobacteriales</taxon>
        <taxon>Nocardiaceae</taxon>
        <taxon>Rhodococcus</taxon>
    </lineage>
</organism>
<dbReference type="InterPro" id="IPR021440">
    <property type="entry name" value="DUF3089"/>
</dbReference>
<dbReference type="Proteomes" id="UP000028488">
    <property type="component" value="Chromosome"/>
</dbReference>
<proteinExistence type="predicted"/>
<dbReference type="eggNOG" id="COG2267">
    <property type="taxonomic scope" value="Bacteria"/>
</dbReference>
<protein>
    <recommendedName>
        <fullName evidence="4">DUF3089 domain-containing protein</fullName>
    </recommendedName>
</protein>
<reference evidence="2 3" key="1">
    <citation type="submission" date="2014-07" db="EMBL/GenBank/DDBJ databases">
        <title>Genome Sequence of Rhodococcus opacus Strain R7, a Biodegrader of Mono- and Polycyclic Aromatic Hydrocarbons.</title>
        <authorList>
            <person name="Di Gennaro P."/>
            <person name="Zampolli J."/>
            <person name="Presti I."/>
            <person name="Cappelletti M."/>
            <person name="D'Ursi P."/>
            <person name="Orro A."/>
            <person name="Mezzelani A."/>
            <person name="Milanesi L."/>
        </authorList>
    </citation>
    <scope>NUCLEOTIDE SEQUENCE [LARGE SCALE GENOMIC DNA]</scope>
    <source>
        <strain evidence="2 3">R7</strain>
    </source>
</reference>
<dbReference type="EMBL" id="CP008947">
    <property type="protein sequence ID" value="AII06809.1"/>
    <property type="molecule type" value="Genomic_DNA"/>
</dbReference>
<evidence type="ECO:0000256" key="1">
    <source>
        <dbReference type="SAM" id="SignalP"/>
    </source>
</evidence>
<gene>
    <name evidence="2" type="ORF">EP51_20065</name>
</gene>
<dbReference type="ESTHER" id="rhoop-a0a076ett3">
    <property type="family name" value="Duf_3089"/>
</dbReference>
<evidence type="ECO:0000313" key="3">
    <source>
        <dbReference type="Proteomes" id="UP000028488"/>
    </source>
</evidence>
<feature type="chain" id="PRO_5038551188" description="DUF3089 domain-containing protein" evidence="1">
    <location>
        <begin position="33"/>
        <end position="393"/>
    </location>
</feature>
<dbReference type="Pfam" id="PF11288">
    <property type="entry name" value="DUF3089"/>
    <property type="match status" value="1"/>
</dbReference>